<feature type="transmembrane region" description="Helical" evidence="1">
    <location>
        <begin position="62"/>
        <end position="83"/>
    </location>
</feature>
<keyword evidence="1" id="KW-0812">Transmembrane</keyword>
<dbReference type="Proteomes" id="UP001224926">
    <property type="component" value="Chromosome"/>
</dbReference>
<accession>A0AAF0PB17</accession>
<evidence type="ECO:0000313" key="2">
    <source>
        <dbReference type="EMBL" id="WMT07256.1"/>
    </source>
</evidence>
<feature type="transmembrane region" description="Helical" evidence="1">
    <location>
        <begin position="21"/>
        <end position="42"/>
    </location>
</feature>
<keyword evidence="3" id="KW-1185">Reference proteome</keyword>
<keyword evidence="1" id="KW-0472">Membrane</keyword>
<dbReference type="AlphaFoldDB" id="A0AAF0PB17"/>
<feature type="transmembrane region" description="Helical" evidence="1">
    <location>
        <begin position="123"/>
        <end position="147"/>
    </location>
</feature>
<dbReference type="EMBL" id="CP101873">
    <property type="protein sequence ID" value="WMT07256.1"/>
    <property type="molecule type" value="Genomic_DNA"/>
</dbReference>
<gene>
    <name evidence="2" type="ORF">NP511_17935</name>
</gene>
<feature type="transmembrane region" description="Helical" evidence="1">
    <location>
        <begin position="159"/>
        <end position="181"/>
    </location>
</feature>
<organism evidence="2 3">
    <name type="scientific">Natrinema thermotolerans</name>
    <dbReference type="NCBI Taxonomy" id="121872"/>
    <lineage>
        <taxon>Archaea</taxon>
        <taxon>Methanobacteriati</taxon>
        <taxon>Methanobacteriota</taxon>
        <taxon>Stenosarchaea group</taxon>
        <taxon>Halobacteria</taxon>
        <taxon>Halobacteriales</taxon>
        <taxon>Natrialbaceae</taxon>
        <taxon>Natrinema</taxon>
    </lineage>
</organism>
<name>A0AAF0PB17_9EURY</name>
<dbReference type="GeneID" id="84215862"/>
<dbReference type="GeneID" id="39864346"/>
<evidence type="ECO:0000313" key="3">
    <source>
        <dbReference type="Proteomes" id="UP001224926"/>
    </source>
</evidence>
<sequence>MSAVDELDETTFSERALKTNLVPLVSVAFLGGSGFTILMGQLGFREYPLIYFLWEWMYTSQIAEHVLNFGTLFSLMSLVFGVLKFWLNDSLLENVSTVAYVLMAAPALWIADYPVNLVSLSQGTIIVLLQTSFLLIPGVLLSWFRVPKQTDNEFVKAKVFIGTFVLAAVMTLAAVVGMGLLECGLGSEYSCF</sequence>
<proteinExistence type="predicted"/>
<reference evidence="2 3" key="1">
    <citation type="submission" date="2022-07" db="EMBL/GenBank/DDBJ databases">
        <title>Two temperate virus in Haloterrigena jeotgali A29.</title>
        <authorList>
            <person name="Deng X."/>
        </authorList>
    </citation>
    <scope>NUCLEOTIDE SEQUENCE [LARGE SCALE GENOMIC DNA]</scope>
    <source>
        <strain evidence="2 3">A29</strain>
    </source>
</reference>
<keyword evidence="1" id="KW-1133">Transmembrane helix</keyword>
<dbReference type="RefSeq" id="WP_049966541.1">
    <property type="nucleotide sequence ID" value="NZ_CP101873.1"/>
</dbReference>
<feature type="transmembrane region" description="Helical" evidence="1">
    <location>
        <begin position="95"/>
        <end position="111"/>
    </location>
</feature>
<protein>
    <submittedName>
        <fullName evidence="2">Uncharacterized protein</fullName>
    </submittedName>
</protein>
<evidence type="ECO:0000256" key="1">
    <source>
        <dbReference type="SAM" id="Phobius"/>
    </source>
</evidence>